<reference evidence="1" key="1">
    <citation type="submission" date="2015-02" db="EMBL/GenBank/DDBJ databases">
        <title>Genome Assembly of Bacillaceae bacterium MTCC 8252.</title>
        <authorList>
            <person name="Verma A."/>
            <person name="Khatri I."/>
            <person name="Mual P."/>
            <person name="Subramanian S."/>
            <person name="Krishnamurthi S."/>
        </authorList>
    </citation>
    <scope>NUCLEOTIDE SEQUENCE [LARGE SCALE GENOMIC DNA]</scope>
    <source>
        <strain evidence="1">MTCC 8252</strain>
    </source>
</reference>
<evidence type="ECO:0000313" key="2">
    <source>
        <dbReference type="Proteomes" id="UP000031563"/>
    </source>
</evidence>
<comment type="caution">
    <text evidence="1">The sequence shown here is derived from an EMBL/GenBank/DDBJ whole genome shotgun (WGS) entry which is preliminary data.</text>
</comment>
<protein>
    <submittedName>
        <fullName evidence="1">Uncharacterized protein</fullName>
    </submittedName>
</protein>
<accession>A0A0F5HKD2</accession>
<evidence type="ECO:0000313" key="1">
    <source>
        <dbReference type="EMBL" id="KKB36745.1"/>
    </source>
</evidence>
<organism evidence="1 2">
    <name type="scientific">Bacillus thermotolerans</name>
    <name type="common">Quasibacillus thermotolerans</name>
    <dbReference type="NCBI Taxonomy" id="1221996"/>
    <lineage>
        <taxon>Bacteria</taxon>
        <taxon>Bacillati</taxon>
        <taxon>Bacillota</taxon>
        <taxon>Bacilli</taxon>
        <taxon>Bacillales</taxon>
        <taxon>Bacillaceae</taxon>
        <taxon>Bacillus</taxon>
    </lineage>
</organism>
<accession>A0A0F5HUL9</accession>
<proteinExistence type="predicted"/>
<gene>
    <name evidence="1" type="ORF">QY95_03013</name>
</gene>
<dbReference type="EMBL" id="JWIR02000059">
    <property type="protein sequence ID" value="KKB36745.1"/>
    <property type="molecule type" value="Genomic_DNA"/>
</dbReference>
<dbReference type="RefSeq" id="WP_166701703.1">
    <property type="nucleotide sequence ID" value="NZ_JWIQ02000002.1"/>
</dbReference>
<keyword evidence="2" id="KW-1185">Reference proteome</keyword>
<dbReference type="Proteomes" id="UP000031563">
    <property type="component" value="Unassembled WGS sequence"/>
</dbReference>
<name>A0A0F5HUL9_BACTR</name>
<dbReference type="AlphaFoldDB" id="A0A0F5HUL9"/>
<sequence length="56" mass="6711">MQPYPLIPNARLLIHHSEEKEKLFYSPVSSPFWIPKIGPRPPYYAYPRYDPHYPVI</sequence>